<dbReference type="InterPro" id="IPR046732">
    <property type="entry name" value="DUF6624"/>
</dbReference>
<accession>A0ABT0UE61</accession>
<organism evidence="1 2">
    <name type="scientific">Streptomyces albipurpureus</name>
    <dbReference type="NCBI Taxonomy" id="2897419"/>
    <lineage>
        <taxon>Bacteria</taxon>
        <taxon>Bacillati</taxon>
        <taxon>Actinomycetota</taxon>
        <taxon>Actinomycetes</taxon>
        <taxon>Kitasatosporales</taxon>
        <taxon>Streptomycetaceae</taxon>
        <taxon>Streptomyces</taxon>
    </lineage>
</organism>
<dbReference type="Pfam" id="PF20329">
    <property type="entry name" value="DUF6624"/>
    <property type="match status" value="1"/>
</dbReference>
<dbReference type="Proteomes" id="UP001431429">
    <property type="component" value="Unassembled WGS sequence"/>
</dbReference>
<evidence type="ECO:0000313" key="2">
    <source>
        <dbReference type="Proteomes" id="UP001431429"/>
    </source>
</evidence>
<dbReference type="EMBL" id="JAMQAW010000001">
    <property type="protein sequence ID" value="MCM2386742.1"/>
    <property type="molecule type" value="Genomic_DNA"/>
</dbReference>
<sequence length="130" mass="14210">MDQDNTGWLRDVIARYGWPGHALVGKEGAGAAWLLAQHSDREPDFQAECLDLLARAVTAGDADVRHGALLEDRVRVHRGEPQVFGTQLFGQDDGSLAPFPMIDPAGVGARRDAWGFEPLDDYIRSVSGLR</sequence>
<protein>
    <submittedName>
        <fullName evidence="1">Uncharacterized protein</fullName>
    </submittedName>
</protein>
<keyword evidence="2" id="KW-1185">Reference proteome</keyword>
<gene>
    <name evidence="1" type="ORF">NBG84_00180</name>
</gene>
<reference evidence="1" key="1">
    <citation type="submission" date="2022-06" db="EMBL/GenBank/DDBJ databases">
        <title>Genome public.</title>
        <authorList>
            <person name="Sun Q."/>
        </authorList>
    </citation>
    <scope>NUCLEOTIDE SEQUENCE</scope>
    <source>
        <strain evidence="1">CWNU-1</strain>
    </source>
</reference>
<comment type="caution">
    <text evidence="1">The sequence shown here is derived from an EMBL/GenBank/DDBJ whole genome shotgun (WGS) entry which is preliminary data.</text>
</comment>
<evidence type="ECO:0000313" key="1">
    <source>
        <dbReference type="EMBL" id="MCM2386742.1"/>
    </source>
</evidence>
<name>A0ABT0UE61_9ACTN</name>
<proteinExistence type="predicted"/>